<evidence type="ECO:0008006" key="4">
    <source>
        <dbReference type="Google" id="ProtNLM"/>
    </source>
</evidence>
<dbReference type="AlphaFoldDB" id="A0A9P7Z0Q6"/>
<evidence type="ECO:0000256" key="1">
    <source>
        <dbReference type="SAM" id="MobiDB-lite"/>
    </source>
</evidence>
<dbReference type="Proteomes" id="UP000887226">
    <property type="component" value="Unassembled WGS sequence"/>
</dbReference>
<sequence length="522" mass="59222">MPKKRFKSYDKLGSTYLTSLDTRWGASSSTAHHETLTVNDLITSLRKSHVTPEQSAGATTIMLPSLPPQIQQILSIPQTPPPRIHGRDTRRFDEEGRLRPAGPPPPKSWLDKSRAERAGEVGGARQGSLFPARIDHLPYEARHKPQGHDYGSLQNMCIRRMATNWDFTSEWETNNLSYIPTRLRMDLLSNIAVHGPANSIGIDDLKAILAPPECSEDRCDFPDNDAFYRLDLSGAVGRSVSFKQLTELVESHAPAEEETEDSWETSIPRPLGPLIPHLTHLSISYPSAHIAWPDFLQFAKCIPALTHISLAHWPVPSMTPNSRNVVMTSPFGRSIQLGGTNYYSHTTDNDYREAASIMRKLATILYGLEYLDLTGCTDWAPALRWKGDGEMGVNWSTQWDKLTTLKLYSAINLSLDSSDKEFYRYVQGMRNAIGLQFIMYNGERRRAGRAKAWLQILHDNHQDYVGWWREPGEANRRRRVALDSFDSDEWTWKARKGSASHPRSGELLDMDEDVLRRSVWEQ</sequence>
<keyword evidence="3" id="KW-1185">Reference proteome</keyword>
<comment type="caution">
    <text evidence="2">The sequence shown here is derived from an EMBL/GenBank/DDBJ whole genome shotgun (WGS) entry which is preliminary data.</text>
</comment>
<gene>
    <name evidence="2" type="ORF">BJ878DRAFT_117632</name>
</gene>
<feature type="compositionally biased region" description="Basic and acidic residues" evidence="1">
    <location>
        <begin position="109"/>
        <end position="119"/>
    </location>
</feature>
<evidence type="ECO:0000313" key="3">
    <source>
        <dbReference type="Proteomes" id="UP000887226"/>
    </source>
</evidence>
<evidence type="ECO:0000313" key="2">
    <source>
        <dbReference type="EMBL" id="KAG9243443.1"/>
    </source>
</evidence>
<dbReference type="EMBL" id="MU253976">
    <property type="protein sequence ID" value="KAG9243443.1"/>
    <property type="molecule type" value="Genomic_DNA"/>
</dbReference>
<protein>
    <recommendedName>
        <fullName evidence="4">Tafazzin</fullName>
    </recommendedName>
</protein>
<dbReference type="OrthoDB" id="5278911at2759"/>
<proteinExistence type="predicted"/>
<feature type="region of interest" description="Disordered" evidence="1">
    <location>
        <begin position="75"/>
        <end position="123"/>
    </location>
</feature>
<organism evidence="2 3">
    <name type="scientific">Calycina marina</name>
    <dbReference type="NCBI Taxonomy" id="1763456"/>
    <lineage>
        <taxon>Eukaryota</taxon>
        <taxon>Fungi</taxon>
        <taxon>Dikarya</taxon>
        <taxon>Ascomycota</taxon>
        <taxon>Pezizomycotina</taxon>
        <taxon>Leotiomycetes</taxon>
        <taxon>Helotiales</taxon>
        <taxon>Pezizellaceae</taxon>
        <taxon>Calycina</taxon>
    </lineage>
</organism>
<reference evidence="2" key="1">
    <citation type="journal article" date="2021" name="IMA Fungus">
        <title>Genomic characterization of three marine fungi, including Emericellopsis atlantica sp. nov. with signatures of a generalist lifestyle and marine biomass degradation.</title>
        <authorList>
            <person name="Hagestad O.C."/>
            <person name="Hou L."/>
            <person name="Andersen J.H."/>
            <person name="Hansen E.H."/>
            <person name="Altermark B."/>
            <person name="Li C."/>
            <person name="Kuhnert E."/>
            <person name="Cox R.J."/>
            <person name="Crous P.W."/>
            <person name="Spatafora J.W."/>
            <person name="Lail K."/>
            <person name="Amirebrahimi M."/>
            <person name="Lipzen A."/>
            <person name="Pangilinan J."/>
            <person name="Andreopoulos W."/>
            <person name="Hayes R.D."/>
            <person name="Ng V."/>
            <person name="Grigoriev I.V."/>
            <person name="Jackson S.A."/>
            <person name="Sutton T.D.S."/>
            <person name="Dobson A.D.W."/>
            <person name="Rama T."/>
        </authorList>
    </citation>
    <scope>NUCLEOTIDE SEQUENCE</scope>
    <source>
        <strain evidence="2">TRa3180A</strain>
    </source>
</reference>
<feature type="compositionally biased region" description="Basic and acidic residues" evidence="1">
    <location>
        <begin position="85"/>
        <end position="98"/>
    </location>
</feature>
<name>A0A9P7Z0Q6_9HELO</name>
<accession>A0A9P7Z0Q6</accession>